<dbReference type="Pfam" id="PF02771">
    <property type="entry name" value="Acyl-CoA_dh_N"/>
    <property type="match status" value="1"/>
</dbReference>
<evidence type="ECO:0000256" key="1">
    <source>
        <dbReference type="ARBA" id="ARBA00023002"/>
    </source>
</evidence>
<protein>
    <recommendedName>
        <fullName evidence="7">Acyl-CoA dehydrogenase</fullName>
    </recommendedName>
</protein>
<dbReference type="GO" id="GO:0050660">
    <property type="term" value="F:flavin adenine dinucleotide binding"/>
    <property type="evidence" value="ECO:0007669"/>
    <property type="project" value="InterPro"/>
</dbReference>
<dbReference type="SUPFAM" id="SSF47203">
    <property type="entry name" value="Acyl-CoA dehydrogenase C-terminal domain-like"/>
    <property type="match status" value="1"/>
</dbReference>
<evidence type="ECO:0000313" key="5">
    <source>
        <dbReference type="EMBL" id="RFA08543.1"/>
    </source>
</evidence>
<feature type="domain" description="Acyl-CoA dehydrogenase/oxidase N-terminal" evidence="3">
    <location>
        <begin position="14"/>
        <end position="77"/>
    </location>
</feature>
<comment type="similarity">
    <text evidence="2">Belongs to the HpaH/HsaA monooxygenase family.</text>
</comment>
<feature type="domain" description="Acyl-CoA dehydrogenase C-terminal" evidence="4">
    <location>
        <begin position="231"/>
        <end position="362"/>
    </location>
</feature>
<evidence type="ECO:0000259" key="4">
    <source>
        <dbReference type="Pfam" id="PF08028"/>
    </source>
</evidence>
<dbReference type="EMBL" id="NBWZ01000001">
    <property type="protein sequence ID" value="RFA08543.1"/>
    <property type="molecule type" value="Genomic_DNA"/>
</dbReference>
<dbReference type="GO" id="GO:0003995">
    <property type="term" value="F:acyl-CoA dehydrogenase activity"/>
    <property type="evidence" value="ECO:0007669"/>
    <property type="project" value="TreeGrafter"/>
</dbReference>
<dbReference type="InterPro" id="IPR050741">
    <property type="entry name" value="Acyl-CoA_dehydrogenase"/>
</dbReference>
<evidence type="ECO:0000256" key="2">
    <source>
        <dbReference type="ARBA" id="ARBA00049661"/>
    </source>
</evidence>
<dbReference type="PIRSF" id="PIRSF016578">
    <property type="entry name" value="HsaA"/>
    <property type="match status" value="1"/>
</dbReference>
<comment type="caution">
    <text evidence="5">The sequence shown here is derived from an EMBL/GenBank/DDBJ whole genome shotgun (WGS) entry which is preliminary data.</text>
</comment>
<dbReference type="Proteomes" id="UP000256486">
    <property type="component" value="Unassembled WGS sequence"/>
</dbReference>
<dbReference type="InterPro" id="IPR013786">
    <property type="entry name" value="AcylCoA_DH/ox_N"/>
</dbReference>
<proteinExistence type="inferred from homology"/>
<reference evidence="5 6" key="1">
    <citation type="submission" date="2017-04" db="EMBL/GenBank/DDBJ databases">
        <title>Comparative genome analysis of Subtercola boreus.</title>
        <authorList>
            <person name="Cho Y.-J."/>
            <person name="Cho A."/>
            <person name="Kim O.-S."/>
            <person name="Lee J.-I."/>
        </authorList>
    </citation>
    <scope>NUCLEOTIDE SEQUENCE [LARGE SCALE GENOMIC DNA]</scope>
    <source>
        <strain evidence="5 6">K300</strain>
    </source>
</reference>
<dbReference type="PANTHER" id="PTHR48083">
    <property type="entry name" value="MEDIUM-CHAIN SPECIFIC ACYL-COA DEHYDROGENASE, MITOCHONDRIAL-RELATED"/>
    <property type="match status" value="1"/>
</dbReference>
<accession>A0A3E0VG66</accession>
<dbReference type="InterPro" id="IPR009100">
    <property type="entry name" value="AcylCoA_DH/oxidase_NM_dom_sf"/>
</dbReference>
<keyword evidence="1" id="KW-0560">Oxidoreductase</keyword>
<evidence type="ECO:0000259" key="3">
    <source>
        <dbReference type="Pfam" id="PF02771"/>
    </source>
</evidence>
<dbReference type="SUPFAM" id="SSF56645">
    <property type="entry name" value="Acyl-CoA dehydrogenase NM domain-like"/>
    <property type="match status" value="1"/>
</dbReference>
<gene>
    <name evidence="5" type="ORF">B7R54_04360</name>
</gene>
<dbReference type="GO" id="GO:0033539">
    <property type="term" value="P:fatty acid beta-oxidation using acyl-CoA dehydrogenase"/>
    <property type="evidence" value="ECO:0007669"/>
    <property type="project" value="TreeGrafter"/>
</dbReference>
<dbReference type="GO" id="GO:0016712">
    <property type="term" value="F:oxidoreductase activity, acting on paired donors, with incorporation or reduction of molecular oxygen, reduced flavin or flavoprotein as one donor, and incorporation of one atom of oxygen"/>
    <property type="evidence" value="ECO:0007669"/>
    <property type="project" value="TreeGrafter"/>
</dbReference>
<dbReference type="Gene3D" id="1.10.540.10">
    <property type="entry name" value="Acyl-CoA dehydrogenase/oxidase, N-terminal domain"/>
    <property type="match status" value="1"/>
</dbReference>
<dbReference type="Pfam" id="PF08028">
    <property type="entry name" value="Acyl-CoA_dh_2"/>
    <property type="match status" value="1"/>
</dbReference>
<dbReference type="InterPro" id="IPR036250">
    <property type="entry name" value="AcylCo_DH-like_C"/>
</dbReference>
<organism evidence="5 6">
    <name type="scientific">Subtercola boreus</name>
    <dbReference type="NCBI Taxonomy" id="120213"/>
    <lineage>
        <taxon>Bacteria</taxon>
        <taxon>Bacillati</taxon>
        <taxon>Actinomycetota</taxon>
        <taxon>Actinomycetes</taxon>
        <taxon>Micrococcales</taxon>
        <taxon>Microbacteriaceae</taxon>
        <taxon>Subtercola</taxon>
    </lineage>
</organism>
<evidence type="ECO:0000313" key="6">
    <source>
        <dbReference type="Proteomes" id="UP000256486"/>
    </source>
</evidence>
<dbReference type="InterPro" id="IPR037069">
    <property type="entry name" value="AcylCoA_DH/ox_N_sf"/>
</dbReference>
<dbReference type="AlphaFoldDB" id="A0A3E0VG66"/>
<sequence length="385" mass="41940">MLLEKVRELGPLMRERAADVEKTRRLDDEVVRIIEDAGFWKMWRPRRTGGYELPLHQYAQVINEMARYCPSTAWVTALLNGGDWVTGMFPGAAQDKINAYGEGYACVVFGGTYTSEKVPGGFIVSGKWPYASGSLNSAWAGVAFNVVDDEGTVLDLGLAFIPMTELGYEYTWDVAGMLATGSNTVVADKVFVADDLVVSMGGGLAGNIASEFTDETLYWSSFGVTSTFNVAVPLVGMAQGLYDYVRAGLDRNRAIAYTRYDHAIDSPSVQLNMADAAQLIDTASLHLYQATDVVDKAAAEGRALTYLEKAKARMDLGYVARRTREAAELLLNVSGAGGFASSNPIQRQWRDLEVAGRHGATNYDIGREIYSKALLGLDEQVTSLL</sequence>
<evidence type="ECO:0008006" key="7">
    <source>
        <dbReference type="Google" id="ProtNLM"/>
    </source>
</evidence>
<keyword evidence="6" id="KW-1185">Reference proteome</keyword>
<dbReference type="PANTHER" id="PTHR48083:SF19">
    <property type="entry name" value="FLAVIN-DEPENDENT MONOOXYGENASE, OXYGENASE SUBUNIT HSAA"/>
    <property type="match status" value="1"/>
</dbReference>
<dbReference type="GO" id="GO:0005737">
    <property type="term" value="C:cytoplasm"/>
    <property type="evidence" value="ECO:0007669"/>
    <property type="project" value="TreeGrafter"/>
</dbReference>
<dbReference type="Gene3D" id="1.20.140.10">
    <property type="entry name" value="Butyryl-CoA Dehydrogenase, subunit A, domain 3"/>
    <property type="match status" value="1"/>
</dbReference>
<dbReference type="Gene3D" id="2.40.110.10">
    <property type="entry name" value="Butyryl-CoA Dehydrogenase, subunit A, domain 2"/>
    <property type="match status" value="1"/>
</dbReference>
<dbReference type="InterPro" id="IPR046373">
    <property type="entry name" value="Acyl-CoA_Oxase/DH_mid-dom_sf"/>
</dbReference>
<dbReference type="InterPro" id="IPR013107">
    <property type="entry name" value="Acyl-CoA_DH_C"/>
</dbReference>
<name>A0A3E0VG66_9MICO</name>